<evidence type="ECO:0000256" key="1">
    <source>
        <dbReference type="SAM" id="Phobius"/>
    </source>
</evidence>
<keyword evidence="1" id="KW-0812">Transmembrane</keyword>
<reference evidence="2 3" key="1">
    <citation type="submission" date="2019-02" db="EMBL/GenBank/DDBJ databases">
        <title>Deep-cultivation of Planctomycetes and their phenomic and genomic characterization uncovers novel biology.</title>
        <authorList>
            <person name="Wiegand S."/>
            <person name="Jogler M."/>
            <person name="Boedeker C."/>
            <person name="Pinto D."/>
            <person name="Vollmers J."/>
            <person name="Rivas-Marin E."/>
            <person name="Kohn T."/>
            <person name="Peeters S.H."/>
            <person name="Heuer A."/>
            <person name="Rast P."/>
            <person name="Oberbeckmann S."/>
            <person name="Bunk B."/>
            <person name="Jeske O."/>
            <person name="Meyerdierks A."/>
            <person name="Storesund J.E."/>
            <person name="Kallscheuer N."/>
            <person name="Luecker S."/>
            <person name="Lage O.M."/>
            <person name="Pohl T."/>
            <person name="Merkel B.J."/>
            <person name="Hornburger P."/>
            <person name="Mueller R.-W."/>
            <person name="Bruemmer F."/>
            <person name="Labrenz M."/>
            <person name="Spormann A.M."/>
            <person name="Op Den Camp H."/>
            <person name="Overmann J."/>
            <person name="Amann R."/>
            <person name="Jetten M.S.M."/>
            <person name="Mascher T."/>
            <person name="Medema M.H."/>
            <person name="Devos D.P."/>
            <person name="Kaster A.-K."/>
            <person name="Ovreas L."/>
            <person name="Rohde M."/>
            <person name="Galperin M.Y."/>
            <person name="Jogler C."/>
        </authorList>
    </citation>
    <scope>NUCLEOTIDE SEQUENCE [LARGE SCALE GENOMIC DNA]</scope>
    <source>
        <strain evidence="2 3">KOR34</strain>
    </source>
</reference>
<accession>A0A5C5VFE6</accession>
<feature type="transmembrane region" description="Helical" evidence="1">
    <location>
        <begin position="41"/>
        <end position="58"/>
    </location>
</feature>
<feature type="transmembrane region" description="Helical" evidence="1">
    <location>
        <begin position="6"/>
        <end position="29"/>
    </location>
</feature>
<keyword evidence="1" id="KW-0472">Membrane</keyword>
<dbReference type="AlphaFoldDB" id="A0A5C5VFE6"/>
<keyword evidence="1" id="KW-1133">Transmembrane helix</keyword>
<dbReference type="RefSeq" id="WP_146564715.1">
    <property type="nucleotide sequence ID" value="NZ_SIHJ01000001.1"/>
</dbReference>
<evidence type="ECO:0000313" key="3">
    <source>
        <dbReference type="Proteomes" id="UP000316714"/>
    </source>
</evidence>
<name>A0A5C5VFE6_9BACT</name>
<protein>
    <submittedName>
        <fullName evidence="2">Uncharacterized protein</fullName>
    </submittedName>
</protein>
<dbReference type="Proteomes" id="UP000316714">
    <property type="component" value="Unassembled WGS sequence"/>
</dbReference>
<comment type="caution">
    <text evidence="2">The sequence shown here is derived from an EMBL/GenBank/DDBJ whole genome shotgun (WGS) entry which is preliminary data.</text>
</comment>
<organism evidence="2 3">
    <name type="scientific">Posidoniimonas corsicana</name>
    <dbReference type="NCBI Taxonomy" id="1938618"/>
    <lineage>
        <taxon>Bacteria</taxon>
        <taxon>Pseudomonadati</taxon>
        <taxon>Planctomycetota</taxon>
        <taxon>Planctomycetia</taxon>
        <taxon>Pirellulales</taxon>
        <taxon>Lacipirellulaceae</taxon>
        <taxon>Posidoniimonas</taxon>
    </lineage>
</organism>
<keyword evidence="3" id="KW-1185">Reference proteome</keyword>
<proteinExistence type="predicted"/>
<gene>
    <name evidence="2" type="ORF">KOR34_23240</name>
</gene>
<feature type="transmembrane region" description="Helical" evidence="1">
    <location>
        <begin position="78"/>
        <end position="97"/>
    </location>
</feature>
<evidence type="ECO:0000313" key="2">
    <source>
        <dbReference type="EMBL" id="TWT37374.1"/>
    </source>
</evidence>
<dbReference type="EMBL" id="SIHJ01000001">
    <property type="protein sequence ID" value="TWT37374.1"/>
    <property type="molecule type" value="Genomic_DNA"/>
</dbReference>
<sequence length="101" mass="11158">MLPLSMVYAGPGLIVALVGCLLIPVSLIVHGARQQYLTDTLLITVGTTLLLFLMWFVFDGPFSGMRWWSLPIVPWGGALAFWISLIAALPVAIFHHLTRPR</sequence>